<proteinExistence type="predicted"/>
<evidence type="ECO:0000313" key="2">
    <source>
        <dbReference type="Proteomes" id="UP000095282"/>
    </source>
</evidence>
<dbReference type="Proteomes" id="UP000095282">
    <property type="component" value="Unplaced"/>
</dbReference>
<organism evidence="2 3">
    <name type="scientific">Caenorhabditis tropicalis</name>
    <dbReference type="NCBI Taxonomy" id="1561998"/>
    <lineage>
        <taxon>Eukaryota</taxon>
        <taxon>Metazoa</taxon>
        <taxon>Ecdysozoa</taxon>
        <taxon>Nematoda</taxon>
        <taxon>Chromadorea</taxon>
        <taxon>Rhabditida</taxon>
        <taxon>Rhabditina</taxon>
        <taxon>Rhabditomorpha</taxon>
        <taxon>Rhabditoidea</taxon>
        <taxon>Rhabditidae</taxon>
        <taxon>Peloderinae</taxon>
        <taxon>Caenorhabditis</taxon>
    </lineage>
</organism>
<sequence>MSTPRHNETSTGIVIKSDGPLKLIYLLDINAAAVFRSESFPKNLYVGCNFSCEYSKIPISSETLGAPFEVTTIYHSRNFKFSDELIALFEGKPPAARMAGWCKYQRCRVPRGMVDETYREGSENIIAFVWTVQDVISTMDHFIHNEKELKRENLGYETEEIEAEDNLARQKLRAKLEYERLEEERKSVDSQNVDRRYQNIEFSPDYYSSFNSENAQPQYTMDNGHEARGSYDQTTDSRPIQYDGRYSSFNGPSSRMPFNNNATSAKIHETERLMASLCQKVEFFVNNQETRSKIEACSPNEFASLLRSLEACKIVVKPEVFHK</sequence>
<protein>
    <submittedName>
        <fullName evidence="3">RPA_C domain-containing protein</fullName>
    </submittedName>
</protein>
<evidence type="ECO:0000313" key="3">
    <source>
        <dbReference type="WBParaSite" id="Csp11.Scaffold628.g7101.t1"/>
    </source>
</evidence>
<keyword evidence="1" id="KW-0175">Coiled coil</keyword>
<evidence type="ECO:0000256" key="1">
    <source>
        <dbReference type="SAM" id="Coils"/>
    </source>
</evidence>
<dbReference type="WBParaSite" id="Csp11.Scaffold628.g7101.t1">
    <property type="protein sequence ID" value="Csp11.Scaffold628.g7101.t1"/>
    <property type="gene ID" value="Csp11.Scaffold628.g7101"/>
</dbReference>
<name>A0A1I7TLH3_9PELO</name>
<feature type="coiled-coil region" evidence="1">
    <location>
        <begin position="164"/>
        <end position="191"/>
    </location>
</feature>
<reference evidence="3" key="1">
    <citation type="submission" date="2016-11" db="UniProtKB">
        <authorList>
            <consortium name="WormBaseParasite"/>
        </authorList>
    </citation>
    <scope>IDENTIFICATION</scope>
</reference>
<dbReference type="AlphaFoldDB" id="A0A1I7TLH3"/>
<accession>A0A1I7TLH3</accession>
<keyword evidence="2" id="KW-1185">Reference proteome</keyword>